<accession>A0ABD0KWU6</accession>
<name>A0ABD0KWU6_9CAEN</name>
<sequence>PAIDILSSQIVGVDSSRAMMKMRMMLWCCIGGIGTALGLSAAGPSMMFTNVLSDQLVVVLLTCVDRMELVFRFCLAYFRQRGIHQGLTREFRSHVQRFLTKRVVQGRVTCFDVAECVPEAN</sequence>
<feature type="non-terminal residue" evidence="2">
    <location>
        <position position="1"/>
    </location>
</feature>
<keyword evidence="1" id="KW-1133">Transmembrane helix</keyword>
<dbReference type="AlphaFoldDB" id="A0ABD0KWU6"/>
<organism evidence="2 3">
    <name type="scientific">Batillaria attramentaria</name>
    <dbReference type="NCBI Taxonomy" id="370345"/>
    <lineage>
        <taxon>Eukaryota</taxon>
        <taxon>Metazoa</taxon>
        <taxon>Spiralia</taxon>
        <taxon>Lophotrochozoa</taxon>
        <taxon>Mollusca</taxon>
        <taxon>Gastropoda</taxon>
        <taxon>Caenogastropoda</taxon>
        <taxon>Sorbeoconcha</taxon>
        <taxon>Cerithioidea</taxon>
        <taxon>Batillariidae</taxon>
        <taxon>Batillaria</taxon>
    </lineage>
</organism>
<gene>
    <name evidence="2" type="ORF">BaRGS_00017546</name>
</gene>
<proteinExistence type="predicted"/>
<evidence type="ECO:0000256" key="1">
    <source>
        <dbReference type="SAM" id="Phobius"/>
    </source>
</evidence>
<comment type="caution">
    <text evidence="2">The sequence shown here is derived from an EMBL/GenBank/DDBJ whole genome shotgun (WGS) entry which is preliminary data.</text>
</comment>
<keyword evidence="1" id="KW-0812">Transmembrane</keyword>
<dbReference type="EMBL" id="JACVVK020000117">
    <property type="protein sequence ID" value="KAK7491275.1"/>
    <property type="molecule type" value="Genomic_DNA"/>
</dbReference>
<keyword evidence="3" id="KW-1185">Reference proteome</keyword>
<feature type="transmembrane region" description="Helical" evidence="1">
    <location>
        <begin position="24"/>
        <end position="43"/>
    </location>
</feature>
<reference evidence="2 3" key="1">
    <citation type="journal article" date="2023" name="Sci. Data">
        <title>Genome assembly of the Korean intertidal mud-creeper Batillaria attramentaria.</title>
        <authorList>
            <person name="Patra A.K."/>
            <person name="Ho P.T."/>
            <person name="Jun S."/>
            <person name="Lee S.J."/>
            <person name="Kim Y."/>
            <person name="Won Y.J."/>
        </authorList>
    </citation>
    <scope>NUCLEOTIDE SEQUENCE [LARGE SCALE GENOMIC DNA]</scope>
    <source>
        <strain evidence="2">Wonlab-2016</strain>
    </source>
</reference>
<keyword evidence="1" id="KW-0472">Membrane</keyword>
<evidence type="ECO:0000313" key="2">
    <source>
        <dbReference type="EMBL" id="KAK7491275.1"/>
    </source>
</evidence>
<protein>
    <submittedName>
        <fullName evidence="2">Uncharacterized protein</fullName>
    </submittedName>
</protein>
<dbReference type="Proteomes" id="UP001519460">
    <property type="component" value="Unassembled WGS sequence"/>
</dbReference>
<evidence type="ECO:0000313" key="3">
    <source>
        <dbReference type="Proteomes" id="UP001519460"/>
    </source>
</evidence>
<feature type="non-terminal residue" evidence="2">
    <location>
        <position position="121"/>
    </location>
</feature>